<accession>A0A3G5ABH4</accession>
<organism evidence="1">
    <name type="scientific">Hyperionvirus sp</name>
    <dbReference type="NCBI Taxonomy" id="2487770"/>
    <lineage>
        <taxon>Viruses</taxon>
        <taxon>Varidnaviria</taxon>
        <taxon>Bamfordvirae</taxon>
        <taxon>Nucleocytoviricota</taxon>
        <taxon>Megaviricetes</taxon>
        <taxon>Imitervirales</taxon>
        <taxon>Mimiviridae</taxon>
        <taxon>Klosneuvirinae</taxon>
    </lineage>
</organism>
<gene>
    <name evidence="1" type="ORF">Hyperionvirus9_48</name>
</gene>
<protein>
    <submittedName>
        <fullName evidence="1">Uncharacterized protein</fullName>
    </submittedName>
</protein>
<proteinExistence type="predicted"/>
<evidence type="ECO:0000313" key="1">
    <source>
        <dbReference type="EMBL" id="AYV83631.1"/>
    </source>
</evidence>
<dbReference type="EMBL" id="MK072391">
    <property type="protein sequence ID" value="AYV83631.1"/>
    <property type="molecule type" value="Genomic_DNA"/>
</dbReference>
<name>A0A3G5ABH4_9VIRU</name>
<sequence length="268" mass="31590">MENLDYYINLLDKYYNIKPLIQLITDDITTFGSIAKLKEHTNQLSQIIIDNIKSKPAYEDFIKYKKTIPKSANIGKLYHEDNNFKLFISIDIKTANFTLARQFDPEIFDGSPTWSEYISKFSTSSFLKQSKPFREIIFGKLFGNFDTICSDTISKIIPEISSEYHLTHKSHDEAIYQIDEESLYQKLNDFISKKYPNIFHIRMFRLVRLGKKPYYIKQFSTGAVEFKCVPKKLICQCIRYYQTEPPEIHDLKFIDDDMVATYDHPIIF</sequence>
<reference evidence="1" key="1">
    <citation type="submission" date="2018-10" db="EMBL/GenBank/DDBJ databases">
        <title>Hidden diversity of soil giant viruses.</title>
        <authorList>
            <person name="Schulz F."/>
            <person name="Alteio L."/>
            <person name="Goudeau D."/>
            <person name="Ryan E.M."/>
            <person name="Malmstrom R.R."/>
            <person name="Blanchard J."/>
            <person name="Woyke T."/>
        </authorList>
    </citation>
    <scope>NUCLEOTIDE SEQUENCE</scope>
    <source>
        <strain evidence="1">HYV1</strain>
    </source>
</reference>